<organism evidence="1 2">
    <name type="scientific">Haemonchus contortus</name>
    <name type="common">Barber pole worm</name>
    <dbReference type="NCBI Taxonomy" id="6289"/>
    <lineage>
        <taxon>Eukaryota</taxon>
        <taxon>Metazoa</taxon>
        <taxon>Ecdysozoa</taxon>
        <taxon>Nematoda</taxon>
        <taxon>Chromadorea</taxon>
        <taxon>Rhabditida</taxon>
        <taxon>Rhabditina</taxon>
        <taxon>Rhabditomorpha</taxon>
        <taxon>Strongyloidea</taxon>
        <taxon>Trichostrongylidae</taxon>
        <taxon>Haemonchus</taxon>
    </lineage>
</organism>
<accession>A0A7I4Y4P3</accession>
<keyword evidence="1" id="KW-1185">Reference proteome</keyword>
<dbReference type="OrthoDB" id="5872378at2759"/>
<dbReference type="AlphaFoldDB" id="A0A7I4Y4P3"/>
<evidence type="ECO:0000313" key="2">
    <source>
        <dbReference type="WBParaSite" id="HCON_00051520-00001"/>
    </source>
</evidence>
<proteinExistence type="predicted"/>
<protein>
    <submittedName>
        <fullName evidence="2">Retrotrans_gag domain-containing protein</fullName>
    </submittedName>
</protein>
<name>A0A7I4Y4P3_HAECO</name>
<dbReference type="WBParaSite" id="HCON_00051520-00001">
    <property type="protein sequence ID" value="HCON_00051520-00001"/>
    <property type="gene ID" value="HCON_00051520"/>
</dbReference>
<reference evidence="2" key="1">
    <citation type="submission" date="2020-12" db="UniProtKB">
        <authorList>
            <consortium name="WormBaseParasite"/>
        </authorList>
    </citation>
    <scope>IDENTIFICATION</scope>
    <source>
        <strain evidence="2">MHco3</strain>
    </source>
</reference>
<evidence type="ECO:0000313" key="1">
    <source>
        <dbReference type="Proteomes" id="UP000025227"/>
    </source>
</evidence>
<dbReference type="Proteomes" id="UP000025227">
    <property type="component" value="Unplaced"/>
</dbReference>
<sequence length="306" mass="33529">MLAVVTVIRLRLFVCSQRGSRDFSPFPSGNNLITGVDATNIGSVSYGSVTAPLDNSLSRLDDSAVLHVKDGKALRDAALAAITQAWREARSQTSALAHRIDEDDASSSSKLNESFTTVGSRLEDGVGWRIPTIAMLAQDSPSPKIAPFPGSSEDGIQFSLWLRRLNDIIRMHPSELSSEQKTNFLIGDLDGVAREKVEELVEGARNSFDAVITHLRNFFESPQQRYVARQKLSVCEWEPGENAATFAIRVLNLVRSATAGQDPATQKDRVLEEFVSRLRGDIWYFVKTIPPHSSRSDQGANGGTPT</sequence>